<dbReference type="Gene3D" id="3.40.50.1000">
    <property type="entry name" value="HAD superfamily/HAD-like"/>
    <property type="match status" value="2"/>
</dbReference>
<evidence type="ECO:0000256" key="9">
    <source>
        <dbReference type="ARBA" id="ARBA00022842"/>
    </source>
</evidence>
<evidence type="ECO:0000256" key="8">
    <source>
        <dbReference type="ARBA" id="ARBA00022801"/>
    </source>
</evidence>
<dbReference type="InterPro" id="IPR023214">
    <property type="entry name" value="HAD_sf"/>
</dbReference>
<keyword evidence="9" id="KW-0460">Magnesium</keyword>
<dbReference type="NCBIfam" id="TIGR01458">
    <property type="entry name" value="HAD-SF-IIA-hyp3"/>
    <property type="match status" value="1"/>
</dbReference>
<dbReference type="GO" id="GO:0046872">
    <property type="term" value="F:metal ion binding"/>
    <property type="evidence" value="ECO:0007669"/>
    <property type="project" value="UniProtKB-KW"/>
</dbReference>
<dbReference type="PANTHER" id="PTHR19288">
    <property type="entry name" value="4-NITROPHENYLPHOSPHATASE-RELATED"/>
    <property type="match status" value="1"/>
</dbReference>
<keyword evidence="6" id="KW-0963">Cytoplasm</keyword>
<proteinExistence type="inferred from homology"/>
<sequence length="272" mass="29978">MSWLRKPIKGVLMDITGVLYESGQKKPIQGSVEAVKMLRDAKIPFRFVTNETTRAELELLELLHRLGFEIAENEILSCVPAALRLIEEMEYRPYLLVHPNILPEFENCNTTKPNCVVLGDAGENFSYENLNSAFEVLVDNPDAVLITLGKGKYYREQGELVLDVGAYAAALEYACDRRAIVIGKPGEKFFKMAVNDLKLRTEEVVMIGDDVVCDVGGAMSAGIRGVLVKTGKFRPGDDGRTDVRPDGVVANLLEAVQRIVAQRPQSPPGAVL</sequence>
<protein>
    <recommendedName>
        <fullName evidence="12">Phospholysine phosphohistidine inorganic pyrophosphate phosphatase</fullName>
        <ecNumber evidence="5">3.6.1.1</ecNumber>
    </recommendedName>
</protein>
<dbReference type="EMBL" id="GGLE01003270">
    <property type="protein sequence ID" value="MBY07396.1"/>
    <property type="molecule type" value="Transcribed_RNA"/>
</dbReference>
<accession>A0A2R5LD44</accession>
<reference evidence="14" key="1">
    <citation type="submission" date="2018-03" db="EMBL/GenBank/DDBJ databases">
        <title>The relapsing fever spirochete Borrelia turicatae persists in the highly oxidative environment of its soft-bodied tick vector.</title>
        <authorList>
            <person name="Bourret T.J."/>
            <person name="Boyle W.K."/>
            <person name="Valenzuela J.G."/>
            <person name="Oliveira F."/>
            <person name="Lopez J.E."/>
        </authorList>
    </citation>
    <scope>NUCLEOTIDE SEQUENCE</scope>
    <source>
        <strain evidence="14">Kansas strain/isolate</strain>
        <tissue evidence="14">Salivary glands</tissue>
    </source>
</reference>
<evidence type="ECO:0000256" key="6">
    <source>
        <dbReference type="ARBA" id="ARBA00022490"/>
    </source>
</evidence>
<evidence type="ECO:0000256" key="3">
    <source>
        <dbReference type="ARBA" id="ARBA00004496"/>
    </source>
</evidence>
<name>A0A2R5LD44_9ACAR</name>
<keyword evidence="7" id="KW-0479">Metal-binding</keyword>
<dbReference type="NCBIfam" id="TIGR01460">
    <property type="entry name" value="HAD-SF-IIA"/>
    <property type="match status" value="1"/>
</dbReference>
<comment type="subcellular location">
    <subcellularLocation>
        <location evidence="3">Cytoplasm</location>
    </subcellularLocation>
    <subcellularLocation>
        <location evidence="2">Nucleus</location>
    </subcellularLocation>
</comment>
<evidence type="ECO:0000313" key="14">
    <source>
        <dbReference type="EMBL" id="MBY07396.1"/>
    </source>
</evidence>
<evidence type="ECO:0000256" key="7">
    <source>
        <dbReference type="ARBA" id="ARBA00022723"/>
    </source>
</evidence>
<comment type="function">
    <text evidence="11">Phosphatase that hydrolyzes imidodiphosphate, 3-phosphohistidine and 6-phospholysine. Has broad substrate specificity and can also hydrolyze inorganic diphosphate, but with lower efficiency.</text>
</comment>
<dbReference type="Pfam" id="PF13242">
    <property type="entry name" value="Hydrolase_like"/>
    <property type="match status" value="1"/>
</dbReference>
<evidence type="ECO:0000256" key="2">
    <source>
        <dbReference type="ARBA" id="ARBA00004123"/>
    </source>
</evidence>
<dbReference type="SUPFAM" id="SSF56784">
    <property type="entry name" value="HAD-like"/>
    <property type="match status" value="1"/>
</dbReference>
<dbReference type="EC" id="3.6.1.1" evidence="5"/>
<dbReference type="GO" id="GO:0005829">
    <property type="term" value="C:cytosol"/>
    <property type="evidence" value="ECO:0007669"/>
    <property type="project" value="TreeGrafter"/>
</dbReference>
<organism evidence="14">
    <name type="scientific">Ornithodoros turicata</name>
    <dbReference type="NCBI Taxonomy" id="34597"/>
    <lineage>
        <taxon>Eukaryota</taxon>
        <taxon>Metazoa</taxon>
        <taxon>Ecdysozoa</taxon>
        <taxon>Arthropoda</taxon>
        <taxon>Chelicerata</taxon>
        <taxon>Arachnida</taxon>
        <taxon>Acari</taxon>
        <taxon>Parasitiformes</taxon>
        <taxon>Ixodida</taxon>
        <taxon>Ixodoidea</taxon>
        <taxon>Argasidae</taxon>
        <taxon>Ornithodorinae</taxon>
        <taxon>Ornithodoros</taxon>
    </lineage>
</organism>
<evidence type="ECO:0000256" key="1">
    <source>
        <dbReference type="ARBA" id="ARBA00001946"/>
    </source>
</evidence>
<evidence type="ECO:0000256" key="10">
    <source>
        <dbReference type="ARBA" id="ARBA00023242"/>
    </source>
</evidence>
<dbReference type="Pfam" id="PF13344">
    <property type="entry name" value="Hydrolase_6"/>
    <property type="match status" value="1"/>
</dbReference>
<evidence type="ECO:0000256" key="13">
    <source>
        <dbReference type="ARBA" id="ARBA00047820"/>
    </source>
</evidence>
<comment type="catalytic activity">
    <reaction evidence="13">
        <text>diphosphate + H2O = 2 phosphate + H(+)</text>
        <dbReference type="Rhea" id="RHEA:24576"/>
        <dbReference type="ChEBI" id="CHEBI:15377"/>
        <dbReference type="ChEBI" id="CHEBI:15378"/>
        <dbReference type="ChEBI" id="CHEBI:33019"/>
        <dbReference type="ChEBI" id="CHEBI:43474"/>
        <dbReference type="EC" id="3.6.1.1"/>
    </reaction>
</comment>
<dbReference type="GO" id="GO:0005634">
    <property type="term" value="C:nucleus"/>
    <property type="evidence" value="ECO:0007669"/>
    <property type="project" value="UniProtKB-SubCell"/>
</dbReference>
<evidence type="ECO:0000256" key="12">
    <source>
        <dbReference type="ARBA" id="ARBA00039357"/>
    </source>
</evidence>
<dbReference type="GO" id="GO:0016791">
    <property type="term" value="F:phosphatase activity"/>
    <property type="evidence" value="ECO:0007669"/>
    <property type="project" value="InterPro"/>
</dbReference>
<dbReference type="AlphaFoldDB" id="A0A2R5LD44"/>
<dbReference type="PANTHER" id="PTHR19288:SF44">
    <property type="entry name" value="PHOSPHOLYSINE PHOSPHOHISTIDINE INORGANIC PYROPHOSPHATE PHOSPHATASE"/>
    <property type="match status" value="1"/>
</dbReference>
<dbReference type="FunFam" id="3.40.50.1000:FF:000051">
    <property type="entry name" value="Phospholysine phosphohistidine inorganic pyrophosphate phosphatase"/>
    <property type="match status" value="1"/>
</dbReference>
<dbReference type="GO" id="GO:0004427">
    <property type="term" value="F:inorganic diphosphate phosphatase activity"/>
    <property type="evidence" value="ECO:0007669"/>
    <property type="project" value="UniProtKB-EC"/>
</dbReference>
<comment type="similarity">
    <text evidence="4">Belongs to the HAD-like hydrolase superfamily.</text>
</comment>
<dbReference type="InterPro" id="IPR006355">
    <property type="entry name" value="LHPP/HDHD2"/>
</dbReference>
<evidence type="ECO:0000256" key="4">
    <source>
        <dbReference type="ARBA" id="ARBA00007958"/>
    </source>
</evidence>
<keyword evidence="8" id="KW-0378">Hydrolase</keyword>
<keyword evidence="10" id="KW-0539">Nucleus</keyword>
<evidence type="ECO:0000256" key="11">
    <source>
        <dbReference type="ARBA" id="ARBA00037258"/>
    </source>
</evidence>
<evidence type="ECO:0000256" key="5">
    <source>
        <dbReference type="ARBA" id="ARBA00012146"/>
    </source>
</evidence>
<dbReference type="InterPro" id="IPR036412">
    <property type="entry name" value="HAD-like_sf"/>
</dbReference>
<comment type="cofactor">
    <cofactor evidence="1">
        <name>Mg(2+)</name>
        <dbReference type="ChEBI" id="CHEBI:18420"/>
    </cofactor>
</comment>
<dbReference type="InterPro" id="IPR006357">
    <property type="entry name" value="HAD-SF_hydro_IIA"/>
</dbReference>